<dbReference type="CDD" id="cd00383">
    <property type="entry name" value="trans_reg_C"/>
    <property type="match status" value="1"/>
</dbReference>
<dbReference type="Gene3D" id="6.10.250.690">
    <property type="match status" value="1"/>
</dbReference>
<evidence type="ECO:0000256" key="3">
    <source>
        <dbReference type="PROSITE-ProRule" id="PRU01091"/>
    </source>
</evidence>
<gene>
    <name evidence="6" type="ORF">GWK16_19085</name>
</gene>
<feature type="domain" description="OmpR/PhoB-type" evidence="5">
    <location>
        <begin position="133"/>
        <end position="231"/>
    </location>
</feature>
<dbReference type="InterPro" id="IPR001867">
    <property type="entry name" value="OmpR/PhoB-type_DNA-bd"/>
</dbReference>
<keyword evidence="2" id="KW-0597">Phosphoprotein</keyword>
<evidence type="ECO:0000256" key="1">
    <source>
        <dbReference type="ARBA" id="ARBA00023125"/>
    </source>
</evidence>
<dbReference type="EMBL" id="JABBKX010000007">
    <property type="protein sequence ID" value="NMJ43361.1"/>
    <property type="molecule type" value="Genomic_DNA"/>
</dbReference>
<dbReference type="SUPFAM" id="SSF52172">
    <property type="entry name" value="CheY-like"/>
    <property type="match status" value="1"/>
</dbReference>
<evidence type="ECO:0000256" key="2">
    <source>
        <dbReference type="PROSITE-ProRule" id="PRU00169"/>
    </source>
</evidence>
<dbReference type="GO" id="GO:0000976">
    <property type="term" value="F:transcription cis-regulatory region binding"/>
    <property type="evidence" value="ECO:0007669"/>
    <property type="project" value="TreeGrafter"/>
</dbReference>
<dbReference type="SMART" id="SM00448">
    <property type="entry name" value="REC"/>
    <property type="match status" value="1"/>
</dbReference>
<dbReference type="GO" id="GO:0000156">
    <property type="term" value="F:phosphorelay response regulator activity"/>
    <property type="evidence" value="ECO:0007669"/>
    <property type="project" value="TreeGrafter"/>
</dbReference>
<dbReference type="Pfam" id="PF00486">
    <property type="entry name" value="Trans_reg_C"/>
    <property type="match status" value="1"/>
</dbReference>
<organism evidence="6 7">
    <name type="scientific">Neoroseomonas marina</name>
    <dbReference type="NCBI Taxonomy" id="1232220"/>
    <lineage>
        <taxon>Bacteria</taxon>
        <taxon>Pseudomonadati</taxon>
        <taxon>Pseudomonadota</taxon>
        <taxon>Alphaproteobacteria</taxon>
        <taxon>Acetobacterales</taxon>
        <taxon>Acetobacteraceae</taxon>
        <taxon>Neoroseomonas</taxon>
    </lineage>
</organism>
<reference evidence="6 7" key="1">
    <citation type="submission" date="2020-03" db="EMBL/GenBank/DDBJ databases">
        <authorList>
            <person name="Sun Q."/>
        </authorList>
    </citation>
    <scope>NUCLEOTIDE SEQUENCE [LARGE SCALE GENOMIC DNA]</scope>
    <source>
        <strain evidence="6 7">JC162</strain>
    </source>
</reference>
<dbReference type="GO" id="GO:0006355">
    <property type="term" value="P:regulation of DNA-templated transcription"/>
    <property type="evidence" value="ECO:0007669"/>
    <property type="project" value="InterPro"/>
</dbReference>
<dbReference type="Gene3D" id="3.40.50.2300">
    <property type="match status" value="1"/>
</dbReference>
<dbReference type="PROSITE" id="PS50110">
    <property type="entry name" value="RESPONSE_REGULATORY"/>
    <property type="match status" value="1"/>
</dbReference>
<dbReference type="SUPFAM" id="SSF46894">
    <property type="entry name" value="C-terminal effector domain of the bipartite response regulators"/>
    <property type="match status" value="1"/>
</dbReference>
<proteinExistence type="predicted"/>
<sequence length="232" mass="24941">MNATPSPRILVVDDEPQIHRFLAPALEAAGYEPLRAMTAAEGLRLAAERSPALVLLDLGLPDSDGKLAIPRLRAFTQVPVVVLSARDREVEKVAALDAGADDYVEKPFALGELLARIRAALRRAGAPGRPDAEAVFRAGALEVDLGRRTARVDGGEPLKLTPREWDLLAALIRGGEGRVVTQRQLLAAVWGPAHVDDAQYLRVYIGHLRQKLGAAAALIRTEPGVGYRFGAE</sequence>
<evidence type="ECO:0000259" key="4">
    <source>
        <dbReference type="PROSITE" id="PS50110"/>
    </source>
</evidence>
<dbReference type="InterPro" id="IPR016032">
    <property type="entry name" value="Sig_transdc_resp-reg_C-effctor"/>
</dbReference>
<keyword evidence="7" id="KW-1185">Reference proteome</keyword>
<comment type="caution">
    <text evidence="6">The sequence shown here is derived from an EMBL/GenBank/DDBJ whole genome shotgun (WGS) entry which is preliminary data.</text>
</comment>
<evidence type="ECO:0000313" key="6">
    <source>
        <dbReference type="EMBL" id="NMJ43361.1"/>
    </source>
</evidence>
<dbReference type="Pfam" id="PF00072">
    <property type="entry name" value="Response_reg"/>
    <property type="match status" value="1"/>
</dbReference>
<name>A0A848EFY9_9PROT</name>
<dbReference type="PANTHER" id="PTHR48111">
    <property type="entry name" value="REGULATOR OF RPOS"/>
    <property type="match status" value="1"/>
</dbReference>
<dbReference type="GO" id="GO:0005829">
    <property type="term" value="C:cytosol"/>
    <property type="evidence" value="ECO:0007669"/>
    <property type="project" value="TreeGrafter"/>
</dbReference>
<dbReference type="PANTHER" id="PTHR48111:SF50">
    <property type="entry name" value="KDP OPERON TRANSCRIPTIONAL REGULATORY PROTEIN KDPE"/>
    <property type="match status" value="1"/>
</dbReference>
<dbReference type="PROSITE" id="PS51755">
    <property type="entry name" value="OMPR_PHOB"/>
    <property type="match status" value="1"/>
</dbReference>
<dbReference type="Proteomes" id="UP000548582">
    <property type="component" value="Unassembled WGS sequence"/>
</dbReference>
<dbReference type="GO" id="GO:0032993">
    <property type="term" value="C:protein-DNA complex"/>
    <property type="evidence" value="ECO:0007669"/>
    <property type="project" value="TreeGrafter"/>
</dbReference>
<dbReference type="Gene3D" id="1.10.10.10">
    <property type="entry name" value="Winged helix-like DNA-binding domain superfamily/Winged helix DNA-binding domain"/>
    <property type="match status" value="1"/>
</dbReference>
<dbReference type="InterPro" id="IPR011006">
    <property type="entry name" value="CheY-like_superfamily"/>
</dbReference>
<dbReference type="InterPro" id="IPR036388">
    <property type="entry name" value="WH-like_DNA-bd_sf"/>
</dbReference>
<dbReference type="AlphaFoldDB" id="A0A848EFY9"/>
<dbReference type="SMART" id="SM00862">
    <property type="entry name" value="Trans_reg_C"/>
    <property type="match status" value="1"/>
</dbReference>
<dbReference type="InterPro" id="IPR039420">
    <property type="entry name" value="WalR-like"/>
</dbReference>
<feature type="modified residue" description="4-aspartylphosphate" evidence="2">
    <location>
        <position position="57"/>
    </location>
</feature>
<evidence type="ECO:0000259" key="5">
    <source>
        <dbReference type="PROSITE" id="PS51755"/>
    </source>
</evidence>
<keyword evidence="1 3" id="KW-0238">DNA-binding</keyword>
<feature type="domain" description="Response regulatory" evidence="4">
    <location>
        <begin position="8"/>
        <end position="121"/>
    </location>
</feature>
<feature type="DNA-binding region" description="OmpR/PhoB-type" evidence="3">
    <location>
        <begin position="133"/>
        <end position="231"/>
    </location>
</feature>
<accession>A0A848EFY9</accession>
<protein>
    <submittedName>
        <fullName evidence="6">Response regulator</fullName>
    </submittedName>
</protein>
<dbReference type="InterPro" id="IPR001789">
    <property type="entry name" value="Sig_transdc_resp-reg_receiver"/>
</dbReference>
<evidence type="ECO:0000313" key="7">
    <source>
        <dbReference type="Proteomes" id="UP000548582"/>
    </source>
</evidence>
<dbReference type="RefSeq" id="WP_170055559.1">
    <property type="nucleotide sequence ID" value="NZ_JABBKX010000007.1"/>
</dbReference>